<dbReference type="RefSeq" id="WP_183931094.1">
    <property type="nucleotide sequence ID" value="NZ_JACIGM010000030.1"/>
</dbReference>
<dbReference type="InterPro" id="IPR007712">
    <property type="entry name" value="RelE/ParE_toxin"/>
</dbReference>
<evidence type="ECO:0000313" key="2">
    <source>
        <dbReference type="EMBL" id="MBB4279513.1"/>
    </source>
</evidence>
<dbReference type="Pfam" id="PF05016">
    <property type="entry name" value="ParE_toxin"/>
    <property type="match status" value="1"/>
</dbReference>
<dbReference type="Proteomes" id="UP000533641">
    <property type="component" value="Unassembled WGS sequence"/>
</dbReference>
<reference evidence="2 3" key="1">
    <citation type="submission" date="2020-08" db="EMBL/GenBank/DDBJ databases">
        <title>Genomic Encyclopedia of Type Strains, Phase IV (KMG-V): Genome sequencing to study the core and pangenomes of soil and plant-associated prokaryotes.</title>
        <authorList>
            <person name="Whitman W."/>
        </authorList>
    </citation>
    <scope>NUCLEOTIDE SEQUENCE [LARGE SCALE GENOMIC DNA]</scope>
    <source>
        <strain evidence="2 3">SEMIA 402</strain>
    </source>
</reference>
<dbReference type="EMBL" id="JACIGM010000030">
    <property type="protein sequence ID" value="MBB4279513.1"/>
    <property type="molecule type" value="Genomic_DNA"/>
</dbReference>
<proteinExistence type="predicted"/>
<gene>
    <name evidence="2" type="ORF">GGE12_007330</name>
</gene>
<comment type="caution">
    <text evidence="2">The sequence shown here is derived from an EMBL/GenBank/DDBJ whole genome shotgun (WGS) entry which is preliminary data.</text>
</comment>
<dbReference type="AlphaFoldDB" id="A0A7W6RX11"/>
<dbReference type="InterPro" id="IPR035093">
    <property type="entry name" value="RelE/ParE_toxin_dom_sf"/>
</dbReference>
<protein>
    <submittedName>
        <fullName evidence="2">Toxin ParE1/3/4</fullName>
    </submittedName>
</protein>
<sequence>MAHRIEFREAAVEDLKALYLHVASESGRERAGAYIGRIEATCMSLATFPERGTVRAHIHPDLRIIGFERSASIGFIVHDGIVDILRILPKGMNFPDDWS</sequence>
<organism evidence="2 3">
    <name type="scientific">Rhizobium mongolense</name>
    <dbReference type="NCBI Taxonomy" id="57676"/>
    <lineage>
        <taxon>Bacteria</taxon>
        <taxon>Pseudomonadati</taxon>
        <taxon>Pseudomonadota</taxon>
        <taxon>Alphaproteobacteria</taxon>
        <taxon>Hyphomicrobiales</taxon>
        <taxon>Rhizobiaceae</taxon>
        <taxon>Rhizobium/Agrobacterium group</taxon>
        <taxon>Rhizobium</taxon>
    </lineage>
</organism>
<accession>A0A7W6RX11</accession>
<evidence type="ECO:0000313" key="3">
    <source>
        <dbReference type="Proteomes" id="UP000533641"/>
    </source>
</evidence>
<name>A0A7W6RX11_9HYPH</name>
<evidence type="ECO:0000256" key="1">
    <source>
        <dbReference type="ARBA" id="ARBA00022649"/>
    </source>
</evidence>
<keyword evidence="1" id="KW-1277">Toxin-antitoxin system</keyword>
<dbReference type="Gene3D" id="3.30.2310.20">
    <property type="entry name" value="RelE-like"/>
    <property type="match status" value="1"/>
</dbReference>